<dbReference type="EMBL" id="QOIL01000020">
    <property type="protein sequence ID" value="RCG26215.1"/>
    <property type="molecule type" value="Genomic_DNA"/>
</dbReference>
<accession>A0A367F938</accession>
<name>A0A367F938_9ACTN</name>
<organism evidence="2 3">
    <name type="scientific">Sphaerisporangium album</name>
    <dbReference type="NCBI Taxonomy" id="509200"/>
    <lineage>
        <taxon>Bacteria</taxon>
        <taxon>Bacillati</taxon>
        <taxon>Actinomycetota</taxon>
        <taxon>Actinomycetes</taxon>
        <taxon>Streptosporangiales</taxon>
        <taxon>Streptosporangiaceae</taxon>
        <taxon>Sphaerisporangium</taxon>
    </lineage>
</organism>
<reference evidence="2 3" key="1">
    <citation type="submission" date="2018-06" db="EMBL/GenBank/DDBJ databases">
        <title>Sphaerisporangium craniellae sp. nov., isolated from a marine sponge in the South China Sea.</title>
        <authorList>
            <person name="Li L."/>
        </authorList>
    </citation>
    <scope>NUCLEOTIDE SEQUENCE [LARGE SCALE GENOMIC DNA]</scope>
    <source>
        <strain evidence="2 3">CCTCC AA 208026</strain>
    </source>
</reference>
<sequence>MTAPASRRSRAGGKPHREPTDARTPAETVSQPSYGQVTLPTARTDSDPSALWPASRQRFGVSVAFTSCQ</sequence>
<dbReference type="Proteomes" id="UP000253094">
    <property type="component" value="Unassembled WGS sequence"/>
</dbReference>
<dbReference type="AlphaFoldDB" id="A0A367F938"/>
<evidence type="ECO:0000313" key="3">
    <source>
        <dbReference type="Proteomes" id="UP000253094"/>
    </source>
</evidence>
<proteinExistence type="predicted"/>
<evidence type="ECO:0000313" key="2">
    <source>
        <dbReference type="EMBL" id="RCG26215.1"/>
    </source>
</evidence>
<gene>
    <name evidence="2" type="ORF">DQ384_30055</name>
</gene>
<evidence type="ECO:0000256" key="1">
    <source>
        <dbReference type="SAM" id="MobiDB-lite"/>
    </source>
</evidence>
<feature type="region of interest" description="Disordered" evidence="1">
    <location>
        <begin position="1"/>
        <end position="52"/>
    </location>
</feature>
<comment type="caution">
    <text evidence="2">The sequence shown here is derived from an EMBL/GenBank/DDBJ whole genome shotgun (WGS) entry which is preliminary data.</text>
</comment>
<keyword evidence="3" id="KW-1185">Reference proteome</keyword>
<protein>
    <submittedName>
        <fullName evidence="2">Uncharacterized protein</fullName>
    </submittedName>
</protein>
<feature type="compositionally biased region" description="Polar residues" evidence="1">
    <location>
        <begin position="27"/>
        <end position="43"/>
    </location>
</feature>